<dbReference type="GO" id="GO:0000467">
    <property type="term" value="P:exonucleolytic trimming to generate mature 3'-end of 5.8S rRNA from tricistronic rRNA transcript (SSU-rRNA, 5.8S rRNA, LSU-rRNA)"/>
    <property type="evidence" value="ECO:0007669"/>
    <property type="project" value="EnsemblFungi"/>
</dbReference>
<dbReference type="PANTHER" id="PTHR21321:SF1">
    <property type="entry name" value="EXOSOME COMPLEX COMPONENT RRP40"/>
    <property type="match status" value="1"/>
</dbReference>
<dbReference type="GO" id="GO:0030145">
    <property type="term" value="F:manganese ion binding"/>
    <property type="evidence" value="ECO:0007669"/>
    <property type="project" value="EnsemblFungi"/>
</dbReference>
<evidence type="ECO:0000256" key="5">
    <source>
        <dbReference type="SAM" id="MobiDB-lite"/>
    </source>
</evidence>
<dbReference type="GO" id="GO:0000176">
    <property type="term" value="C:nuclear exosome (RNase complex)"/>
    <property type="evidence" value="ECO:0007669"/>
    <property type="project" value="EnsemblFungi"/>
</dbReference>
<evidence type="ECO:0000259" key="6">
    <source>
        <dbReference type="Pfam" id="PF15985"/>
    </source>
</evidence>
<accession>A0A1E4RJR3</accession>
<dbReference type="OrthoDB" id="340500at2759"/>
<dbReference type="GO" id="GO:0005730">
    <property type="term" value="C:nucleolus"/>
    <property type="evidence" value="ECO:0007669"/>
    <property type="project" value="EnsemblFungi"/>
</dbReference>
<feature type="compositionally biased region" description="Polar residues" evidence="5">
    <location>
        <begin position="14"/>
        <end position="28"/>
    </location>
</feature>
<dbReference type="GO" id="GO:0034475">
    <property type="term" value="P:U4 snRNA 3'-end processing"/>
    <property type="evidence" value="ECO:0007669"/>
    <property type="project" value="TreeGrafter"/>
</dbReference>
<evidence type="ECO:0000256" key="2">
    <source>
        <dbReference type="ARBA" id="ARBA00022490"/>
    </source>
</evidence>
<evidence type="ECO:0008006" key="10">
    <source>
        <dbReference type="Google" id="ProtNLM"/>
    </source>
</evidence>
<dbReference type="Gene3D" id="2.40.50.140">
    <property type="entry name" value="Nucleic acid-binding proteins"/>
    <property type="match status" value="1"/>
</dbReference>
<evidence type="ECO:0000313" key="9">
    <source>
        <dbReference type="Proteomes" id="UP000095085"/>
    </source>
</evidence>
<dbReference type="InterPro" id="IPR012340">
    <property type="entry name" value="NA-bd_OB-fold"/>
</dbReference>
<dbReference type="Gene3D" id="3.30.1370.10">
    <property type="entry name" value="K Homology domain, type 1"/>
    <property type="match status" value="1"/>
</dbReference>
<dbReference type="Gene3D" id="2.40.50.100">
    <property type="match status" value="1"/>
</dbReference>
<dbReference type="GeneID" id="30993082"/>
<dbReference type="GO" id="GO:0071051">
    <property type="term" value="P:poly(A)-dependent snoRNA 3'-end processing"/>
    <property type="evidence" value="ECO:0007669"/>
    <property type="project" value="TreeGrafter"/>
</dbReference>
<dbReference type="SUPFAM" id="SSF50249">
    <property type="entry name" value="Nucleic acid-binding proteins"/>
    <property type="match status" value="1"/>
</dbReference>
<dbReference type="Proteomes" id="UP000095085">
    <property type="component" value="Unassembled WGS sequence"/>
</dbReference>
<dbReference type="GO" id="GO:0071035">
    <property type="term" value="P:nuclear polyadenylation-dependent rRNA catabolic process"/>
    <property type="evidence" value="ECO:0007669"/>
    <property type="project" value="EnsemblFungi"/>
</dbReference>
<proteinExistence type="predicted"/>
<dbReference type="Pfam" id="PF18311">
    <property type="entry name" value="Rrp40_N"/>
    <property type="match status" value="1"/>
</dbReference>
<feature type="region of interest" description="Disordered" evidence="5">
    <location>
        <begin position="1"/>
        <end position="37"/>
    </location>
</feature>
<dbReference type="InterPro" id="IPR041054">
    <property type="entry name" value="Rrp40_N_euk"/>
</dbReference>
<reference evidence="9" key="1">
    <citation type="submission" date="2016-05" db="EMBL/GenBank/DDBJ databases">
        <title>Comparative genomics of biotechnologically important yeasts.</title>
        <authorList>
            <consortium name="DOE Joint Genome Institute"/>
            <person name="Riley R."/>
            <person name="Haridas S."/>
            <person name="Wolfe K.H."/>
            <person name="Lopes M.R."/>
            <person name="Hittinger C.T."/>
            <person name="Goker M."/>
            <person name="Salamov A."/>
            <person name="Wisecaver J."/>
            <person name="Long T.M."/>
            <person name="Aerts A.L."/>
            <person name="Barry K."/>
            <person name="Choi C."/>
            <person name="Clum A."/>
            <person name="Coughlan A.Y."/>
            <person name="Deshpande S."/>
            <person name="Douglass A.P."/>
            <person name="Hanson S.J."/>
            <person name="Klenk H.-P."/>
            <person name="Labutti K."/>
            <person name="Lapidus A."/>
            <person name="Lindquist E."/>
            <person name="Lipzen A."/>
            <person name="Meier-Kolthoff J.P."/>
            <person name="Ohm R.A."/>
            <person name="Otillar R.P."/>
            <person name="Pangilinan J."/>
            <person name="Peng Y."/>
            <person name="Rokas A."/>
            <person name="Rosa C.A."/>
            <person name="Scheuner C."/>
            <person name="Sibirny A.A."/>
            <person name="Slot J.C."/>
            <person name="Stielow J.B."/>
            <person name="Sun H."/>
            <person name="Kurtzman C.P."/>
            <person name="Blackwell M."/>
            <person name="Grigoriev I.V."/>
            <person name="Jeffries T.W."/>
        </authorList>
    </citation>
    <scope>NUCLEOTIDE SEQUENCE [LARGE SCALE GENOMIC DNA]</scope>
    <source>
        <strain evidence="9">NRRL Y-1933</strain>
    </source>
</reference>
<dbReference type="AlphaFoldDB" id="A0A1E4RJR3"/>
<keyword evidence="2" id="KW-0963">Cytoplasm</keyword>
<dbReference type="GO" id="GO:0071034">
    <property type="term" value="P:CUT catabolic process"/>
    <property type="evidence" value="ECO:0007669"/>
    <property type="project" value="TreeGrafter"/>
</dbReference>
<protein>
    <recommendedName>
        <fullName evidence="10">Exosome complex component RRP40</fullName>
    </recommendedName>
</protein>
<dbReference type="InterPro" id="IPR036612">
    <property type="entry name" value="KH_dom_type_1_sf"/>
</dbReference>
<dbReference type="Pfam" id="PF21262">
    <property type="entry name" value="RRP40_S1"/>
    <property type="match status" value="1"/>
</dbReference>
<dbReference type="Pfam" id="PF15985">
    <property type="entry name" value="KH_6"/>
    <property type="match status" value="1"/>
</dbReference>
<dbReference type="STRING" id="984485.A0A1E4RJR3"/>
<dbReference type="EMBL" id="KV454540">
    <property type="protein sequence ID" value="ODV67514.1"/>
    <property type="molecule type" value="Genomic_DNA"/>
</dbReference>
<keyword evidence="9" id="KW-1185">Reference proteome</keyword>
<dbReference type="RefSeq" id="XP_020076581.1">
    <property type="nucleotide sequence ID" value="XM_020218532.1"/>
</dbReference>
<gene>
    <name evidence="8" type="ORF">HYPBUDRAFT_10722</name>
</gene>
<name>A0A1E4RJR3_9ASCO</name>
<organism evidence="8 9">
    <name type="scientific">Hyphopichia burtonii NRRL Y-1933</name>
    <dbReference type="NCBI Taxonomy" id="984485"/>
    <lineage>
        <taxon>Eukaryota</taxon>
        <taxon>Fungi</taxon>
        <taxon>Dikarya</taxon>
        <taxon>Ascomycota</taxon>
        <taxon>Saccharomycotina</taxon>
        <taxon>Pichiomycetes</taxon>
        <taxon>Debaryomycetaceae</taxon>
        <taxon>Hyphopichia</taxon>
    </lineage>
</organism>
<dbReference type="InterPro" id="IPR004088">
    <property type="entry name" value="KH_dom_type_1"/>
</dbReference>
<dbReference type="GO" id="GO:0071038">
    <property type="term" value="P:TRAMP-dependent tRNA surveillance pathway"/>
    <property type="evidence" value="ECO:0007669"/>
    <property type="project" value="EnsemblFungi"/>
</dbReference>
<keyword evidence="3" id="KW-0271">Exosome</keyword>
<evidence type="ECO:0000256" key="4">
    <source>
        <dbReference type="ARBA" id="ARBA00022884"/>
    </source>
</evidence>
<sequence>MDSRLIIPGDSIDQENTNGNNERSNKTTIGPGIYKTPQEQDIIPTQSGILKSNSSNNNRLIYIESNPKRYIPQINDFVIGIITGIYGDFYKIQLQDFSPAVQLSMYSFPNATKKNRPNLKIGQAVYARIANCNKEIDVELDCNGSGFGLLDESGYIFDINLNFARELLFNENSIFLNKLSTKCSYEIAIGINGKIWLKCGDGIKTNKDDDEEENSTIDEDLEAAEIAAEHDDIDGYNISMSKKKKNDEEKIKKDNSSLVKDLKRTLAASRFLNICQKINLDQVDDELNAAFRNIE</sequence>
<dbReference type="GO" id="GO:0000177">
    <property type="term" value="C:cytoplasmic exosome (RNase complex)"/>
    <property type="evidence" value="ECO:0007669"/>
    <property type="project" value="EnsemblFungi"/>
</dbReference>
<dbReference type="FunFam" id="2.40.50.140:FF:000127">
    <property type="entry name" value="Exosome complex component RRP40"/>
    <property type="match status" value="1"/>
</dbReference>
<evidence type="ECO:0000313" key="8">
    <source>
        <dbReference type="EMBL" id="ODV67514.1"/>
    </source>
</evidence>
<dbReference type="GO" id="GO:0003723">
    <property type="term" value="F:RNA binding"/>
    <property type="evidence" value="ECO:0007669"/>
    <property type="project" value="UniProtKB-KW"/>
</dbReference>
<dbReference type="SUPFAM" id="SSF54791">
    <property type="entry name" value="Eukaryotic type KH-domain (KH-domain type I)"/>
    <property type="match status" value="1"/>
</dbReference>
<feature type="domain" description="K Homology" evidence="6">
    <location>
        <begin position="154"/>
        <end position="201"/>
    </location>
</feature>
<dbReference type="InterPro" id="IPR026699">
    <property type="entry name" value="Exosome_RNA_bind1/RRP40/RRP4"/>
</dbReference>
<comment type="subcellular location">
    <subcellularLocation>
        <location evidence="1">Nucleus</location>
    </subcellularLocation>
</comment>
<evidence type="ECO:0000256" key="3">
    <source>
        <dbReference type="ARBA" id="ARBA00022835"/>
    </source>
</evidence>
<dbReference type="PANTHER" id="PTHR21321">
    <property type="entry name" value="PNAS-3 RELATED"/>
    <property type="match status" value="1"/>
</dbReference>
<evidence type="ECO:0000256" key="1">
    <source>
        <dbReference type="ARBA" id="ARBA00004123"/>
    </source>
</evidence>
<evidence type="ECO:0000259" key="7">
    <source>
        <dbReference type="Pfam" id="PF18311"/>
    </source>
</evidence>
<keyword evidence="4" id="KW-0694">RNA-binding</keyword>
<feature type="domain" description="Exosome complex exonuclease Rrp40 N-terminal" evidence="7">
    <location>
        <begin position="27"/>
        <end position="69"/>
    </location>
</feature>